<evidence type="ECO:0000313" key="12">
    <source>
        <dbReference type="EMBL" id="KAG8631472.1"/>
    </source>
</evidence>
<keyword evidence="4 10" id="KW-0812">Transmembrane</keyword>
<reference evidence="12" key="1">
    <citation type="submission" date="2021-07" db="EMBL/GenBank/DDBJ databases">
        <title>Elsinoe batatas strain:CRI-CJ2 Genome sequencing and assembly.</title>
        <authorList>
            <person name="Huang L."/>
        </authorList>
    </citation>
    <scope>NUCLEOTIDE SEQUENCE</scope>
    <source>
        <strain evidence="12">CRI-CJ2</strain>
    </source>
</reference>
<dbReference type="Gene3D" id="1.20.1250.20">
    <property type="entry name" value="MFS general substrate transporter like domains"/>
    <property type="match status" value="1"/>
</dbReference>
<comment type="caution">
    <text evidence="12">The sequence shown here is derived from an EMBL/GenBank/DDBJ whole genome shotgun (WGS) entry which is preliminary data.</text>
</comment>
<dbReference type="PRINTS" id="PR00171">
    <property type="entry name" value="SUGRTRNSPORT"/>
</dbReference>
<accession>A0A8K0PKF8</accession>
<feature type="transmembrane region" description="Helical" evidence="10">
    <location>
        <begin position="468"/>
        <end position="490"/>
    </location>
</feature>
<dbReference type="EMBL" id="JAESVG020000001">
    <property type="protein sequence ID" value="KAG8631472.1"/>
    <property type="molecule type" value="Genomic_DNA"/>
</dbReference>
<feature type="compositionally biased region" description="Low complexity" evidence="9">
    <location>
        <begin position="32"/>
        <end position="72"/>
    </location>
</feature>
<dbReference type="Pfam" id="PF00083">
    <property type="entry name" value="Sugar_tr"/>
    <property type="match status" value="1"/>
</dbReference>
<dbReference type="AlphaFoldDB" id="A0A8K0PKF8"/>
<keyword evidence="3 8" id="KW-0813">Transport</keyword>
<evidence type="ECO:0000256" key="3">
    <source>
        <dbReference type="ARBA" id="ARBA00022448"/>
    </source>
</evidence>
<dbReference type="InterPro" id="IPR005828">
    <property type="entry name" value="MFS_sugar_transport-like"/>
</dbReference>
<dbReference type="PROSITE" id="PS00217">
    <property type="entry name" value="SUGAR_TRANSPORT_2"/>
    <property type="match status" value="1"/>
</dbReference>
<sequence length="561" mass="58640">MTSLPRLNTNLNGNDPSTSSTAIAMTNLTRNSSFSPLLSSPSSPSRSTPIDALPSPTTTSSSTPSRSSSRPSSSRTTLLLVLTASLSGLLFGYDTGIISSTLLHLESSFPLSTWDKSLITSCTSLCALLASPLAAPLADTLGRKRVILASCIFFVVGAGVQACAQGVVGMVLGRSVVGLAVGGASATVPVYISEIAPAESRGRLVTVQSLFITGGQVVAYLVGWGTGVHWRWAVGLGALPALVQGCLLGGLVESPRFLVMKGREEEAGRVLGGLQGVEDGREVVGRIKQEVAEMGKGGWRNAMRELLRVGGNRRALTIACGLQGLQQLCGFNVLMYFSATIFSLVGFSSPVTASLSIALTNFLATLVAFSLIDAIGRRRILLLSIPFMVIGLVLCAVCFVYLPTDASHASPSPSLSPAMVSRALEGWSLSSLPLALVVSLILFVAAYALGMGCVPWQQSELFPLQVRSLGSGLATATNWSSNFVVGISFLPMMETLGSPVTFGLYALVCVAGWFGVWGFYPETAGMELEDVGELLADGWGVEGRGRGVGHVRVPTEEPDGA</sequence>
<dbReference type="PANTHER" id="PTHR48020:SF12">
    <property type="entry name" value="PROTON MYO-INOSITOL COTRANSPORTER"/>
    <property type="match status" value="1"/>
</dbReference>
<dbReference type="InterPro" id="IPR005829">
    <property type="entry name" value="Sugar_transporter_CS"/>
</dbReference>
<protein>
    <recommendedName>
        <fullName evidence="11">Major facilitator superfamily (MFS) profile domain-containing protein</fullName>
    </recommendedName>
</protein>
<feature type="transmembrane region" description="Helical" evidence="10">
    <location>
        <begin position="174"/>
        <end position="192"/>
    </location>
</feature>
<dbReference type="GO" id="GO:1904679">
    <property type="term" value="P:myo-inositol import across plasma membrane"/>
    <property type="evidence" value="ECO:0007669"/>
    <property type="project" value="TreeGrafter"/>
</dbReference>
<feature type="transmembrane region" description="Helical" evidence="10">
    <location>
        <begin position="76"/>
        <end position="98"/>
    </location>
</feature>
<evidence type="ECO:0000256" key="10">
    <source>
        <dbReference type="SAM" id="Phobius"/>
    </source>
</evidence>
<comment type="catalytic activity">
    <reaction evidence="7">
        <text>myo-inositol(out) + H(+)(out) = myo-inositol(in) + H(+)(in)</text>
        <dbReference type="Rhea" id="RHEA:60364"/>
        <dbReference type="ChEBI" id="CHEBI:15378"/>
        <dbReference type="ChEBI" id="CHEBI:17268"/>
    </reaction>
</comment>
<keyword evidence="13" id="KW-1185">Reference proteome</keyword>
<feature type="transmembrane region" description="Helical" evidence="10">
    <location>
        <begin position="434"/>
        <end position="456"/>
    </location>
</feature>
<dbReference type="PROSITE" id="PS50850">
    <property type="entry name" value="MFS"/>
    <property type="match status" value="1"/>
</dbReference>
<keyword evidence="6 10" id="KW-0472">Membrane</keyword>
<dbReference type="GO" id="GO:0005366">
    <property type="term" value="F:myo-inositol:proton symporter activity"/>
    <property type="evidence" value="ECO:0007669"/>
    <property type="project" value="TreeGrafter"/>
</dbReference>
<name>A0A8K0PKF8_9PEZI</name>
<proteinExistence type="inferred from homology"/>
<dbReference type="FunFam" id="1.20.1250.20:FF:000073">
    <property type="entry name" value="MFS myo-inositol transporter, putative"/>
    <property type="match status" value="1"/>
</dbReference>
<dbReference type="InterPro" id="IPR020846">
    <property type="entry name" value="MFS_dom"/>
</dbReference>
<evidence type="ECO:0000313" key="13">
    <source>
        <dbReference type="Proteomes" id="UP000809789"/>
    </source>
</evidence>
<evidence type="ECO:0000259" key="11">
    <source>
        <dbReference type="PROSITE" id="PS50850"/>
    </source>
</evidence>
<evidence type="ECO:0000256" key="5">
    <source>
        <dbReference type="ARBA" id="ARBA00022989"/>
    </source>
</evidence>
<feature type="transmembrane region" description="Helical" evidence="10">
    <location>
        <begin position="353"/>
        <end position="373"/>
    </location>
</feature>
<dbReference type="SUPFAM" id="SSF103473">
    <property type="entry name" value="MFS general substrate transporter"/>
    <property type="match status" value="1"/>
</dbReference>
<dbReference type="Proteomes" id="UP000809789">
    <property type="component" value="Unassembled WGS sequence"/>
</dbReference>
<evidence type="ECO:0000256" key="9">
    <source>
        <dbReference type="SAM" id="MobiDB-lite"/>
    </source>
</evidence>
<dbReference type="InterPro" id="IPR003663">
    <property type="entry name" value="Sugar/inositol_transpt"/>
</dbReference>
<evidence type="ECO:0000256" key="1">
    <source>
        <dbReference type="ARBA" id="ARBA00004141"/>
    </source>
</evidence>
<feature type="compositionally biased region" description="Polar residues" evidence="9">
    <location>
        <begin position="1"/>
        <end position="31"/>
    </location>
</feature>
<comment type="subcellular location">
    <subcellularLocation>
        <location evidence="1">Membrane</location>
        <topology evidence="1">Multi-pass membrane protein</topology>
    </subcellularLocation>
</comment>
<feature type="transmembrane region" description="Helical" evidence="10">
    <location>
        <begin position="380"/>
        <end position="402"/>
    </location>
</feature>
<evidence type="ECO:0000256" key="4">
    <source>
        <dbReference type="ARBA" id="ARBA00022692"/>
    </source>
</evidence>
<evidence type="ECO:0000256" key="2">
    <source>
        <dbReference type="ARBA" id="ARBA00010992"/>
    </source>
</evidence>
<feature type="transmembrane region" description="Helical" evidence="10">
    <location>
        <begin position="230"/>
        <end position="252"/>
    </location>
</feature>
<comment type="similarity">
    <text evidence="2 8">Belongs to the major facilitator superfamily. Sugar transporter (TC 2.A.1.1) family.</text>
</comment>
<feature type="domain" description="Major facilitator superfamily (MFS) profile" evidence="11">
    <location>
        <begin position="80"/>
        <end position="524"/>
    </location>
</feature>
<dbReference type="PANTHER" id="PTHR48020">
    <property type="entry name" value="PROTON MYO-INOSITOL COTRANSPORTER"/>
    <property type="match status" value="1"/>
</dbReference>
<dbReference type="GO" id="GO:0016020">
    <property type="term" value="C:membrane"/>
    <property type="evidence" value="ECO:0007669"/>
    <property type="project" value="UniProtKB-SubCell"/>
</dbReference>
<evidence type="ECO:0000256" key="6">
    <source>
        <dbReference type="ARBA" id="ARBA00023136"/>
    </source>
</evidence>
<feature type="region of interest" description="Disordered" evidence="9">
    <location>
        <begin position="1"/>
        <end position="72"/>
    </location>
</feature>
<feature type="transmembrane region" description="Helical" evidence="10">
    <location>
        <begin position="502"/>
        <end position="520"/>
    </location>
</feature>
<feature type="transmembrane region" description="Helical" evidence="10">
    <location>
        <begin position="118"/>
        <end position="135"/>
    </location>
</feature>
<evidence type="ECO:0000256" key="8">
    <source>
        <dbReference type="RuleBase" id="RU003346"/>
    </source>
</evidence>
<keyword evidence="5 10" id="KW-1133">Transmembrane helix</keyword>
<dbReference type="OrthoDB" id="6339427at2759"/>
<dbReference type="InterPro" id="IPR036259">
    <property type="entry name" value="MFS_trans_sf"/>
</dbReference>
<organism evidence="12 13">
    <name type="scientific">Elsinoe batatas</name>
    <dbReference type="NCBI Taxonomy" id="2601811"/>
    <lineage>
        <taxon>Eukaryota</taxon>
        <taxon>Fungi</taxon>
        <taxon>Dikarya</taxon>
        <taxon>Ascomycota</taxon>
        <taxon>Pezizomycotina</taxon>
        <taxon>Dothideomycetes</taxon>
        <taxon>Dothideomycetidae</taxon>
        <taxon>Myriangiales</taxon>
        <taxon>Elsinoaceae</taxon>
        <taxon>Elsinoe</taxon>
    </lineage>
</organism>
<gene>
    <name evidence="12" type="ORF">KVT40_000612</name>
</gene>
<evidence type="ECO:0000256" key="7">
    <source>
        <dbReference type="ARBA" id="ARBA00049119"/>
    </source>
</evidence>
<feature type="transmembrane region" description="Helical" evidence="10">
    <location>
        <begin position="147"/>
        <end position="168"/>
    </location>
</feature>
<feature type="transmembrane region" description="Helical" evidence="10">
    <location>
        <begin position="328"/>
        <end position="347"/>
    </location>
</feature>
<dbReference type="NCBIfam" id="TIGR00879">
    <property type="entry name" value="SP"/>
    <property type="match status" value="1"/>
</dbReference>
<dbReference type="InterPro" id="IPR050814">
    <property type="entry name" value="Myo-inositol_Transporter"/>
</dbReference>
<feature type="transmembrane region" description="Helical" evidence="10">
    <location>
        <begin position="204"/>
        <end position="224"/>
    </location>
</feature>